<feature type="compositionally biased region" description="Basic and acidic residues" evidence="2">
    <location>
        <begin position="1031"/>
        <end position="1040"/>
    </location>
</feature>
<evidence type="ECO:0000313" key="3">
    <source>
        <dbReference type="EMBL" id="KAJ8978488.1"/>
    </source>
</evidence>
<dbReference type="EMBL" id="JAPWTJ010000431">
    <property type="protein sequence ID" value="KAJ8978488.1"/>
    <property type="molecule type" value="Genomic_DNA"/>
</dbReference>
<keyword evidence="1" id="KW-0175">Coiled coil</keyword>
<feature type="compositionally biased region" description="Basic and acidic residues" evidence="2">
    <location>
        <begin position="828"/>
        <end position="842"/>
    </location>
</feature>
<proteinExistence type="predicted"/>
<protein>
    <recommendedName>
        <fullName evidence="5">Nck-associated protein 5</fullName>
    </recommendedName>
</protein>
<dbReference type="InterPro" id="IPR026163">
    <property type="entry name" value="Nckap5l"/>
</dbReference>
<dbReference type="PANTHER" id="PTHR21740">
    <property type="entry name" value="NCK-ASSOCIATED PROTEIN 5"/>
    <property type="match status" value="1"/>
</dbReference>
<sequence length="1067" mass="119552">MGSSILNITSEINLACEAQGNLHLKRENRCHHYQSAINRLNVEIATLRQQLEQAGKDNNREGILHSQAAALQRQAEESRKQYETLSRRRCQSGCEGTTGAKEEVGCLNNKILELETQNRALASMLVHQLRGESPASSTDLDNISKRWSLEETDSPKDFREAAIESSPSTPLMQTSLNVKHCNSFDSEILEGCFSDENCDNVVSNINKRLSADTASILDTRLSVEDKKRHQVLTKLWTELKGSECNRLCSVGSTGRLPMSLNLHLPILQTKYRRSRPVLAQSTSKSEEETTGNESPESGNRDEGYSTMSSDVQADVTRSGDTTLPRRGLEDLKEASDETDVSDTRLLVTDNKDPDILYIPLNLLNINQRNSFPPSKNILPFQHIMRSFSDSHLCIKITTAPSPCYTFIVLPFFLVDITEKSINPLRRTRATNTLWGNTNIEVCTEEKASQLSWSSATDDRLECTAWDAEYIQHWLRLDETRSALQQQHRDMFELEYDRAELEDWSLSLSSDDLREQWKKVDAITPGQISISTLPSIQENNTLELEEDSNECLWNNSSYMMDREGRELVTLLMDGPNGEKQWPYAVSNIIHQQNSPENSWSSGGSDCCNSHEPETCSKRSSVAFSGSSDDTGELPAIGIDFTRDFYRLVKFESTKSLASTSSRSIGGALSENSDREATLQNVLTFIAEQQKYVSLREGTTRPCSVTDITKEFNIEGPPQEIDEVKINDGDYSITKSETKLSNNENYVTLKQLCEEFSKKEKENETNKENSDLIAESIKQNIAYAEEICLVTPIDVESENCSNISEHPVDICSSISVELTSIEYQSNLLNESDKDREGSADRSVDSDNLVMINSDLTRSSDTTNSDISVNNCTSESLTSSVSTPDTIVSKIPRRKTPSRIPVSPAHVPVNSNNNRDSTTETKIPKSKIPHKNIKPKTKKIVHVEQNSTPQHVITSEKLPQSSSGVLSNIIEGPPHRAVSFHERATSKDVIDELNRMIKNGDENATGQEQNDGTANDRLDQACRSTGWIHVEKDIDLNDPKASDSTEDPPDYGHLHRIHKYHRQKKVNCVK</sequence>
<feature type="coiled-coil region" evidence="1">
    <location>
        <begin position="30"/>
        <end position="88"/>
    </location>
</feature>
<evidence type="ECO:0000313" key="4">
    <source>
        <dbReference type="Proteomes" id="UP001162164"/>
    </source>
</evidence>
<comment type="caution">
    <text evidence="3">The sequence shown here is derived from an EMBL/GenBank/DDBJ whole genome shotgun (WGS) entry which is preliminary data.</text>
</comment>
<feature type="region of interest" description="Disordered" evidence="2">
    <location>
        <begin position="274"/>
        <end position="340"/>
    </location>
</feature>
<dbReference type="Proteomes" id="UP001162164">
    <property type="component" value="Unassembled WGS sequence"/>
</dbReference>
<organism evidence="3 4">
    <name type="scientific">Molorchus minor</name>
    <dbReference type="NCBI Taxonomy" id="1323400"/>
    <lineage>
        <taxon>Eukaryota</taxon>
        <taxon>Metazoa</taxon>
        <taxon>Ecdysozoa</taxon>
        <taxon>Arthropoda</taxon>
        <taxon>Hexapoda</taxon>
        <taxon>Insecta</taxon>
        <taxon>Pterygota</taxon>
        <taxon>Neoptera</taxon>
        <taxon>Endopterygota</taxon>
        <taxon>Coleoptera</taxon>
        <taxon>Polyphaga</taxon>
        <taxon>Cucujiformia</taxon>
        <taxon>Chrysomeloidea</taxon>
        <taxon>Cerambycidae</taxon>
        <taxon>Lamiinae</taxon>
        <taxon>Monochamini</taxon>
        <taxon>Molorchus</taxon>
    </lineage>
</organism>
<feature type="region of interest" description="Disordered" evidence="2">
    <location>
        <begin position="1031"/>
        <end position="1051"/>
    </location>
</feature>
<dbReference type="PANTHER" id="PTHR21740:SF8">
    <property type="entry name" value="NCK-ASSOCIATED PROTEIN 5"/>
    <property type="match status" value="1"/>
</dbReference>
<evidence type="ECO:0000256" key="1">
    <source>
        <dbReference type="SAM" id="Coils"/>
    </source>
</evidence>
<name>A0ABQ9JLK9_9CUCU</name>
<gene>
    <name evidence="3" type="ORF">NQ317_002075</name>
</gene>
<keyword evidence="4" id="KW-1185">Reference proteome</keyword>
<feature type="compositionally biased region" description="Basic and acidic residues" evidence="2">
    <location>
        <begin position="326"/>
        <end position="335"/>
    </location>
</feature>
<feature type="region of interest" description="Disordered" evidence="2">
    <location>
        <begin position="827"/>
        <end position="927"/>
    </location>
</feature>
<evidence type="ECO:0000256" key="2">
    <source>
        <dbReference type="SAM" id="MobiDB-lite"/>
    </source>
</evidence>
<accession>A0ABQ9JLK9</accession>
<feature type="compositionally biased region" description="Polar residues" evidence="2">
    <location>
        <begin position="851"/>
        <end position="883"/>
    </location>
</feature>
<reference evidence="3" key="1">
    <citation type="journal article" date="2023" name="Insect Mol. Biol.">
        <title>Genome sequencing provides insights into the evolution of gene families encoding plant cell wall-degrading enzymes in longhorned beetles.</title>
        <authorList>
            <person name="Shin N.R."/>
            <person name="Okamura Y."/>
            <person name="Kirsch R."/>
            <person name="Pauchet Y."/>
        </authorList>
    </citation>
    <scope>NUCLEOTIDE SEQUENCE</scope>
    <source>
        <strain evidence="3">MMC_N1</strain>
    </source>
</reference>
<evidence type="ECO:0008006" key="5">
    <source>
        <dbReference type="Google" id="ProtNLM"/>
    </source>
</evidence>